<reference evidence="2" key="1">
    <citation type="submission" date="2022-11" db="UniProtKB">
        <authorList>
            <consortium name="WormBaseParasite"/>
        </authorList>
    </citation>
    <scope>IDENTIFICATION</scope>
</reference>
<protein>
    <submittedName>
        <fullName evidence="2">Uncharacterized protein</fullName>
    </submittedName>
</protein>
<proteinExistence type="predicted"/>
<dbReference type="WBParaSite" id="nRc.2.0.1.t00760-RA">
    <property type="protein sequence ID" value="nRc.2.0.1.t00760-RA"/>
    <property type="gene ID" value="nRc.2.0.1.g00760"/>
</dbReference>
<dbReference type="Proteomes" id="UP000887565">
    <property type="component" value="Unplaced"/>
</dbReference>
<accession>A0A915HGJ8</accession>
<evidence type="ECO:0000313" key="2">
    <source>
        <dbReference type="WBParaSite" id="nRc.2.0.1.t00760-RA"/>
    </source>
</evidence>
<keyword evidence="1" id="KW-1185">Reference proteome</keyword>
<name>A0A915HGJ8_ROMCU</name>
<evidence type="ECO:0000313" key="1">
    <source>
        <dbReference type="Proteomes" id="UP000887565"/>
    </source>
</evidence>
<sequence>YEIAKIFGKIKKRKTIAQIPSGSAAAKAKHWFLFHQSMKSMTNLASDLKKRDDDDEIGTIFN</sequence>
<organism evidence="1 2">
    <name type="scientific">Romanomermis culicivorax</name>
    <name type="common">Nematode worm</name>
    <dbReference type="NCBI Taxonomy" id="13658"/>
    <lineage>
        <taxon>Eukaryota</taxon>
        <taxon>Metazoa</taxon>
        <taxon>Ecdysozoa</taxon>
        <taxon>Nematoda</taxon>
        <taxon>Enoplea</taxon>
        <taxon>Dorylaimia</taxon>
        <taxon>Mermithida</taxon>
        <taxon>Mermithoidea</taxon>
        <taxon>Mermithidae</taxon>
        <taxon>Romanomermis</taxon>
    </lineage>
</organism>
<dbReference type="AlphaFoldDB" id="A0A915HGJ8"/>